<feature type="non-terminal residue" evidence="1">
    <location>
        <position position="73"/>
    </location>
</feature>
<dbReference type="EMBL" id="CH473953">
    <property type="protein sequence ID" value="EDM11806.1"/>
    <property type="molecule type" value="Genomic_DNA"/>
</dbReference>
<proteinExistence type="predicted"/>
<name>A6HX74_RAT</name>
<dbReference type="AlphaFoldDB" id="A6HX74"/>
<sequence>MKSGFFSFKLSLELALQVREVFYQRLHLRNGFLSSQRRSIHCLSEGASIACLEEHPLSVRRSIHCLSGGASIV</sequence>
<dbReference type="GO" id="GO:0008168">
    <property type="term" value="F:methyltransferase activity"/>
    <property type="evidence" value="ECO:0007669"/>
    <property type="project" value="UniProtKB-KW"/>
</dbReference>
<reference evidence="2" key="1">
    <citation type="submission" date="2005-09" db="EMBL/GenBank/DDBJ databases">
        <authorList>
            <person name="Mural R.J."/>
            <person name="Li P.W."/>
            <person name="Adams M.D."/>
            <person name="Amanatides P.G."/>
            <person name="Baden-Tillson H."/>
            <person name="Barnstead M."/>
            <person name="Chin S.H."/>
            <person name="Dew I."/>
            <person name="Evans C.A."/>
            <person name="Ferriera S."/>
            <person name="Flanigan M."/>
            <person name="Fosler C."/>
            <person name="Glodek A."/>
            <person name="Gu Z."/>
            <person name="Holt R.A."/>
            <person name="Jennings D."/>
            <person name="Kraft C.L."/>
            <person name="Lu F."/>
            <person name="Nguyen T."/>
            <person name="Nusskern D.R."/>
            <person name="Pfannkoch C.M."/>
            <person name="Sitter C."/>
            <person name="Sutton G.G."/>
            <person name="Venter J.C."/>
            <person name="Wang Z."/>
            <person name="Woodage T."/>
            <person name="Zheng X.H."/>
            <person name="Zhong F."/>
        </authorList>
    </citation>
    <scope>NUCLEOTIDE SEQUENCE [LARGE SCALE GENOMIC DNA]</scope>
    <source>
        <strain>BN</strain>
        <strain evidence="2">Sprague-Dawley</strain>
    </source>
</reference>
<dbReference type="GO" id="GO:0032259">
    <property type="term" value="P:methylation"/>
    <property type="evidence" value="ECO:0007669"/>
    <property type="project" value="UniProtKB-KW"/>
</dbReference>
<dbReference type="Proteomes" id="UP000234681">
    <property type="component" value="Chromosome 1"/>
</dbReference>
<keyword evidence="1" id="KW-0489">Methyltransferase</keyword>
<keyword evidence="1" id="KW-0808">Transferase</keyword>
<evidence type="ECO:0000313" key="2">
    <source>
        <dbReference type="Proteomes" id="UP000234681"/>
    </source>
</evidence>
<gene>
    <name evidence="1 3" type="primary">Mgmt</name>
    <name evidence="1" type="ORF">rCG_48255</name>
</gene>
<dbReference type="RGD" id="3087">
    <property type="gene designation" value="Mgmt"/>
</dbReference>
<evidence type="ECO:0000313" key="1">
    <source>
        <dbReference type="EMBL" id="EDM11806.1"/>
    </source>
</evidence>
<evidence type="ECO:0000313" key="3">
    <source>
        <dbReference type="RGD" id="3087"/>
    </source>
</evidence>
<protein>
    <submittedName>
        <fullName evidence="1">O-6-methylguanine-DNA methyltransferase, isoform CRA_b</fullName>
    </submittedName>
</protein>
<accession>A6HX74</accession>
<organism evidence="1 2">
    <name type="scientific">Rattus norvegicus</name>
    <name type="common">Rat</name>
    <dbReference type="NCBI Taxonomy" id="10116"/>
    <lineage>
        <taxon>Eukaryota</taxon>
        <taxon>Metazoa</taxon>
        <taxon>Chordata</taxon>
        <taxon>Craniata</taxon>
        <taxon>Vertebrata</taxon>
        <taxon>Euteleostomi</taxon>
        <taxon>Mammalia</taxon>
        <taxon>Eutheria</taxon>
        <taxon>Euarchontoglires</taxon>
        <taxon>Glires</taxon>
        <taxon>Rodentia</taxon>
        <taxon>Myomorpha</taxon>
        <taxon>Muroidea</taxon>
        <taxon>Muridae</taxon>
        <taxon>Murinae</taxon>
        <taxon>Rattus</taxon>
    </lineage>
</organism>